<dbReference type="GO" id="GO:0006865">
    <property type="term" value="P:amino acid transport"/>
    <property type="evidence" value="ECO:0007669"/>
    <property type="project" value="UniProtKB-KW"/>
</dbReference>
<keyword evidence="8" id="KW-0547">Nucleotide-binding</keyword>
<dbReference type="Gene3D" id="3.40.50.300">
    <property type="entry name" value="P-loop containing nucleotide triphosphate hydrolases"/>
    <property type="match status" value="1"/>
</dbReference>
<keyword evidence="5" id="KW-0472">Membrane</keyword>
<organism evidence="8 10">
    <name type="scientific">Erysipelothrix amsterdamensis</name>
    <dbReference type="NCBI Taxonomy" id="2929157"/>
    <lineage>
        <taxon>Bacteria</taxon>
        <taxon>Bacillati</taxon>
        <taxon>Bacillota</taxon>
        <taxon>Erysipelotrichia</taxon>
        <taxon>Erysipelotrichales</taxon>
        <taxon>Erysipelotrichaceae</taxon>
        <taxon>Erysipelothrix</taxon>
    </lineage>
</organism>
<keyword evidence="9" id="KW-1185">Reference proteome</keyword>
<dbReference type="InterPro" id="IPR003439">
    <property type="entry name" value="ABC_transporter-like_ATP-bd"/>
</dbReference>
<gene>
    <name evidence="8" type="primary">metN_2</name>
    <name evidence="7" type="synonym">metN_1</name>
    <name evidence="8" type="ORF">ERYAMS2_01767</name>
    <name evidence="7" type="ORF">ERYAMS_01472</name>
</gene>
<proteinExistence type="predicted"/>
<evidence type="ECO:0000256" key="5">
    <source>
        <dbReference type="ARBA" id="ARBA00023136"/>
    </source>
</evidence>
<dbReference type="GO" id="GO:0005524">
    <property type="term" value="F:ATP binding"/>
    <property type="evidence" value="ECO:0007669"/>
    <property type="project" value="UniProtKB-KW"/>
</dbReference>
<keyword evidence="8" id="KW-0378">Hydrolase</keyword>
<evidence type="ECO:0000313" key="8">
    <source>
        <dbReference type="EMBL" id="CAH2763527.1"/>
    </source>
</evidence>
<dbReference type="GO" id="GO:0016887">
    <property type="term" value="F:ATP hydrolysis activity"/>
    <property type="evidence" value="ECO:0007669"/>
    <property type="project" value="InterPro"/>
</dbReference>
<dbReference type="EMBL" id="OW659477">
    <property type="protein sequence ID" value="CAH2763527.1"/>
    <property type="molecule type" value="Genomic_DNA"/>
</dbReference>
<dbReference type="InterPro" id="IPR050086">
    <property type="entry name" value="MetN_ABC_transporter-like"/>
</dbReference>
<evidence type="ECO:0000256" key="1">
    <source>
        <dbReference type="ARBA" id="ARBA00022448"/>
    </source>
</evidence>
<feature type="domain" description="ABC transporter" evidence="6">
    <location>
        <begin position="1"/>
        <end position="191"/>
    </location>
</feature>
<protein>
    <submittedName>
        <fullName evidence="8">Methionine ABC transporter ATP-binding protein</fullName>
        <ecNumber evidence="8">3.6.3.-</ecNumber>
    </submittedName>
</protein>
<dbReference type="InterPro" id="IPR017871">
    <property type="entry name" value="ABC_transporter-like_CS"/>
</dbReference>
<evidence type="ECO:0000256" key="4">
    <source>
        <dbReference type="ARBA" id="ARBA00022970"/>
    </source>
</evidence>
<dbReference type="PANTHER" id="PTHR43166">
    <property type="entry name" value="AMINO ACID IMPORT ATP-BINDING PROTEIN"/>
    <property type="match status" value="1"/>
</dbReference>
<accession>A0AAU9VN44</accession>
<evidence type="ECO:0000259" key="6">
    <source>
        <dbReference type="PROSITE" id="PS50893"/>
    </source>
</evidence>
<dbReference type="PROSITE" id="PS50893">
    <property type="entry name" value="ABC_TRANSPORTER_2"/>
    <property type="match status" value="1"/>
</dbReference>
<evidence type="ECO:0000313" key="7">
    <source>
        <dbReference type="EMBL" id="CAH2763473.1"/>
    </source>
</evidence>
<dbReference type="Proteomes" id="UP001154111">
    <property type="component" value="Chromosome"/>
</dbReference>
<evidence type="ECO:0000313" key="9">
    <source>
        <dbReference type="Proteomes" id="UP001154095"/>
    </source>
</evidence>
<dbReference type="SUPFAM" id="SSF52540">
    <property type="entry name" value="P-loop containing nucleoside triphosphate hydrolases"/>
    <property type="match status" value="1"/>
</dbReference>
<dbReference type="EMBL" id="OW659496">
    <property type="protein sequence ID" value="CAH2763473.1"/>
    <property type="molecule type" value="Genomic_DNA"/>
</dbReference>
<keyword evidence="1" id="KW-0813">Transport</keyword>
<evidence type="ECO:0000313" key="10">
    <source>
        <dbReference type="Proteomes" id="UP001154111"/>
    </source>
</evidence>
<dbReference type="Proteomes" id="UP001154095">
    <property type="component" value="Chromosome"/>
</dbReference>
<evidence type="ECO:0000256" key="2">
    <source>
        <dbReference type="ARBA" id="ARBA00022475"/>
    </source>
</evidence>
<name>A0AAU9VN44_9FIRM</name>
<dbReference type="InterPro" id="IPR027417">
    <property type="entry name" value="P-loop_NTPase"/>
</dbReference>
<keyword evidence="2" id="KW-1003">Cell membrane</keyword>
<dbReference type="PANTHER" id="PTHR43166:SF30">
    <property type="entry name" value="METHIONINE IMPORT ATP-BINDING PROTEIN METN"/>
    <property type="match status" value="1"/>
</dbReference>
<dbReference type="Pfam" id="PF00005">
    <property type="entry name" value="ABC_tran"/>
    <property type="match status" value="1"/>
</dbReference>
<evidence type="ECO:0000256" key="3">
    <source>
        <dbReference type="ARBA" id="ARBA00022967"/>
    </source>
</evidence>
<keyword evidence="8" id="KW-0067">ATP-binding</keyword>
<dbReference type="EC" id="3.6.3.-" evidence="8"/>
<reference evidence="8" key="1">
    <citation type="submission" date="2022-04" db="EMBL/GenBank/DDBJ databases">
        <authorList>
            <person name="Forde T."/>
        </authorList>
    </citation>
    <scope>NUCLEOTIDE SEQUENCE</scope>
    <source>
        <strain evidence="8">A18Y016a</strain>
        <strain evidence="7">A18Y020d</strain>
    </source>
</reference>
<keyword evidence="3" id="KW-1278">Translocase</keyword>
<sequence length="197" mass="22021">MRLINGLELPDEGVVFVDSTDLKSLSSNAMRSLRKEIGVVFQNFNLLGNRTVFDNIALPLRLAKNKDCNAVSEALCFVHLESKIHHYPAQLSGGERQRVAIARALITKPKILICDEPSSALDPHTTKEILEVLKQINQQFGTTIVIVTHELEVAKTLCDRVAILDNGTLHEVISVNRHDEDNTTRSYAIHAKDYLLQ</sequence>
<dbReference type="AlphaFoldDB" id="A0AAU9VN44"/>
<keyword evidence="4" id="KW-0029">Amino-acid transport</keyword>
<dbReference type="PROSITE" id="PS00211">
    <property type="entry name" value="ABC_TRANSPORTER_1"/>
    <property type="match status" value="1"/>
</dbReference>